<evidence type="ECO:0000256" key="1">
    <source>
        <dbReference type="PIRSR" id="PIRSR600250-50"/>
    </source>
</evidence>
<dbReference type="GO" id="GO:0006508">
    <property type="term" value="P:proteolysis"/>
    <property type="evidence" value="ECO:0007669"/>
    <property type="project" value="InterPro"/>
</dbReference>
<evidence type="ECO:0008006" key="6">
    <source>
        <dbReference type="Google" id="ProtNLM"/>
    </source>
</evidence>
<protein>
    <recommendedName>
        <fullName evidence="6">Peptidase A4 family protein</fullName>
    </recommendedName>
</protein>
<dbReference type="InterPro" id="IPR038656">
    <property type="entry name" value="Peptidase_G1_sf"/>
</dbReference>
<gene>
    <name evidence="4" type="ORF">FPZ12_005160</name>
</gene>
<sequence>MSRNPRLLVLVSGAALAFATASVPALATDTNAADHLISHAHNASYSSNWSGYAETGSGFTSAKATWTVPSVSATSTSTYSSAWVGIDGDGNSNLIQTGTESDYVNGHAEYSAWWEILPAYSVTISGMTISPGDSITASVAKSSGTKWVISLTDDTTGKSWSATKTYSGAGQSAEYVQEAPTVGGSQAAVAHFSTFSFSGLTVNGANPGLVSSEKIILRQNNVDYSTPSDPNSAGNGFSVSYTG</sequence>
<dbReference type="AlphaFoldDB" id="A0A5N0VHK9"/>
<dbReference type="OrthoDB" id="2630173at2"/>
<dbReference type="SUPFAM" id="SSF49899">
    <property type="entry name" value="Concanavalin A-like lectins/glucanases"/>
    <property type="match status" value="1"/>
</dbReference>
<feature type="active site" description="Proton acceptor" evidence="1">
    <location>
        <position position="178"/>
    </location>
</feature>
<dbReference type="Gene3D" id="2.60.120.700">
    <property type="entry name" value="Peptidase G1"/>
    <property type="match status" value="1"/>
</dbReference>
<evidence type="ECO:0000313" key="5">
    <source>
        <dbReference type="Proteomes" id="UP000319769"/>
    </source>
</evidence>
<dbReference type="PANTHER" id="PTHR37536">
    <property type="entry name" value="PUTATIVE (AFU_ORTHOLOGUE AFUA_3G02970)-RELATED"/>
    <property type="match status" value="1"/>
</dbReference>
<dbReference type="RefSeq" id="WP_144750405.1">
    <property type="nucleotide sequence ID" value="NZ_VMNW02000004.1"/>
</dbReference>
<feature type="region of interest" description="Disordered" evidence="2">
    <location>
        <begin position="223"/>
        <end position="243"/>
    </location>
</feature>
<dbReference type="Proteomes" id="UP000319769">
    <property type="component" value="Unassembled WGS sequence"/>
</dbReference>
<dbReference type="Pfam" id="PF01828">
    <property type="entry name" value="Peptidase_A4"/>
    <property type="match status" value="1"/>
</dbReference>
<dbReference type="InterPro" id="IPR000250">
    <property type="entry name" value="Peptidase_G1"/>
</dbReference>
<feature type="signal peptide" evidence="3">
    <location>
        <begin position="1"/>
        <end position="27"/>
    </location>
</feature>
<evidence type="ECO:0000256" key="2">
    <source>
        <dbReference type="SAM" id="MobiDB-lite"/>
    </source>
</evidence>
<feature type="chain" id="PRO_5024302137" description="Peptidase A4 family protein" evidence="3">
    <location>
        <begin position="28"/>
        <end position="243"/>
    </location>
</feature>
<evidence type="ECO:0000256" key="3">
    <source>
        <dbReference type="SAM" id="SignalP"/>
    </source>
</evidence>
<dbReference type="CDD" id="cd13426">
    <property type="entry name" value="Peptidase_G1"/>
    <property type="match status" value="1"/>
</dbReference>
<comment type="caution">
    <text evidence="4">The sequence shown here is derived from an EMBL/GenBank/DDBJ whole genome shotgun (WGS) entry which is preliminary data.</text>
</comment>
<accession>A0A5N0VHK9</accession>
<name>A0A5N0VHK9_9PSEU</name>
<dbReference type="InterPro" id="IPR013320">
    <property type="entry name" value="ConA-like_dom_sf"/>
</dbReference>
<keyword evidence="5" id="KW-1185">Reference proteome</keyword>
<dbReference type="GO" id="GO:0070007">
    <property type="term" value="F:glutamic-type endopeptidase activity"/>
    <property type="evidence" value="ECO:0007669"/>
    <property type="project" value="InterPro"/>
</dbReference>
<dbReference type="EMBL" id="VMNW02000004">
    <property type="protein sequence ID" value="KAA9165867.1"/>
    <property type="molecule type" value="Genomic_DNA"/>
</dbReference>
<dbReference type="PANTHER" id="PTHR37536:SF1">
    <property type="entry name" value="ASPERGILLOPEPSIN, PUTAITVE (AFU_ORTHOLOGUE AFUA_7G01200)"/>
    <property type="match status" value="1"/>
</dbReference>
<keyword evidence="3" id="KW-0732">Signal</keyword>
<proteinExistence type="predicted"/>
<reference evidence="4" key="1">
    <citation type="submission" date="2019-09" db="EMBL/GenBank/DDBJ databases">
        <authorList>
            <person name="Teo W.F.A."/>
            <person name="Duangmal K."/>
        </authorList>
    </citation>
    <scope>NUCLEOTIDE SEQUENCE [LARGE SCALE GENOMIC DNA]</scope>
    <source>
        <strain evidence="4">K81G1</strain>
    </source>
</reference>
<dbReference type="PRINTS" id="PR00977">
    <property type="entry name" value="SCYTLDPTASE"/>
</dbReference>
<evidence type="ECO:0000313" key="4">
    <source>
        <dbReference type="EMBL" id="KAA9165867.1"/>
    </source>
</evidence>
<organism evidence="4 5">
    <name type="scientific">Amycolatopsis acidicola</name>
    <dbReference type="NCBI Taxonomy" id="2596893"/>
    <lineage>
        <taxon>Bacteria</taxon>
        <taxon>Bacillati</taxon>
        <taxon>Actinomycetota</taxon>
        <taxon>Actinomycetes</taxon>
        <taxon>Pseudonocardiales</taxon>
        <taxon>Pseudonocardiaceae</taxon>
        <taxon>Amycolatopsis</taxon>
    </lineage>
</organism>